<dbReference type="AlphaFoldDB" id="A0A9R1V3C3"/>
<evidence type="ECO:0000313" key="2">
    <source>
        <dbReference type="Proteomes" id="UP000235145"/>
    </source>
</evidence>
<sequence>MATSCVSLHVFGAYSAYSGDRVHVQSIWGLLSQQPENYPWDFNIVRSLSVFKSLLDTEHPTGTSARSTYDRSAIDRTFPPFRFWGVTVCMFLIGTRIVGGASISLLPEYRYQSDCCIAILVVCVIPICVVRNVSTGEACISSLAGCRRGLYLIECGRGSEKVRFCEEGNKRKVNPNMELKKPGLCLVVPLSSLANYLS</sequence>
<protein>
    <submittedName>
        <fullName evidence="1">Uncharacterized protein</fullName>
    </submittedName>
</protein>
<proteinExistence type="predicted"/>
<comment type="caution">
    <text evidence="1">The sequence shown here is derived from an EMBL/GenBank/DDBJ whole genome shotgun (WGS) entry which is preliminary data.</text>
</comment>
<dbReference type="EMBL" id="NBSK02000007">
    <property type="protein sequence ID" value="KAJ0197772.1"/>
    <property type="molecule type" value="Genomic_DNA"/>
</dbReference>
<dbReference type="Proteomes" id="UP000235145">
    <property type="component" value="Unassembled WGS sequence"/>
</dbReference>
<reference evidence="1 2" key="1">
    <citation type="journal article" date="2017" name="Nat. Commun.">
        <title>Genome assembly with in vitro proximity ligation data and whole-genome triplication in lettuce.</title>
        <authorList>
            <person name="Reyes-Chin-Wo S."/>
            <person name="Wang Z."/>
            <person name="Yang X."/>
            <person name="Kozik A."/>
            <person name="Arikit S."/>
            <person name="Song C."/>
            <person name="Xia L."/>
            <person name="Froenicke L."/>
            <person name="Lavelle D.O."/>
            <person name="Truco M.J."/>
            <person name="Xia R."/>
            <person name="Zhu S."/>
            <person name="Xu C."/>
            <person name="Xu H."/>
            <person name="Xu X."/>
            <person name="Cox K."/>
            <person name="Korf I."/>
            <person name="Meyers B.C."/>
            <person name="Michelmore R.W."/>
        </authorList>
    </citation>
    <scope>NUCLEOTIDE SEQUENCE [LARGE SCALE GENOMIC DNA]</scope>
    <source>
        <strain evidence="2">cv. Salinas</strain>
        <tissue evidence="1">Seedlings</tissue>
    </source>
</reference>
<gene>
    <name evidence="1" type="ORF">LSAT_V11C700368630</name>
</gene>
<organism evidence="1 2">
    <name type="scientific">Lactuca sativa</name>
    <name type="common">Garden lettuce</name>
    <dbReference type="NCBI Taxonomy" id="4236"/>
    <lineage>
        <taxon>Eukaryota</taxon>
        <taxon>Viridiplantae</taxon>
        <taxon>Streptophyta</taxon>
        <taxon>Embryophyta</taxon>
        <taxon>Tracheophyta</taxon>
        <taxon>Spermatophyta</taxon>
        <taxon>Magnoliopsida</taxon>
        <taxon>eudicotyledons</taxon>
        <taxon>Gunneridae</taxon>
        <taxon>Pentapetalae</taxon>
        <taxon>asterids</taxon>
        <taxon>campanulids</taxon>
        <taxon>Asterales</taxon>
        <taxon>Asteraceae</taxon>
        <taxon>Cichorioideae</taxon>
        <taxon>Cichorieae</taxon>
        <taxon>Lactucinae</taxon>
        <taxon>Lactuca</taxon>
    </lineage>
</organism>
<accession>A0A9R1V3C3</accession>
<keyword evidence="2" id="KW-1185">Reference proteome</keyword>
<name>A0A9R1V3C3_LACSA</name>
<evidence type="ECO:0000313" key="1">
    <source>
        <dbReference type="EMBL" id="KAJ0197772.1"/>
    </source>
</evidence>